<dbReference type="PANTHER" id="PTHR10491:SF4">
    <property type="entry name" value="METHIONINE ADENOSYLTRANSFERASE 2 SUBUNIT BETA"/>
    <property type="match status" value="1"/>
</dbReference>
<dbReference type="Pfam" id="PF04321">
    <property type="entry name" value="RmlD_sub_bind"/>
    <property type="match status" value="1"/>
</dbReference>
<dbReference type="EC" id="1.1.1.133" evidence="2"/>
<comment type="function">
    <text evidence="2">Catalyzes the reduction of dTDP-6-deoxy-L-lyxo-4-hexulose to yield dTDP-L-rhamnose.</text>
</comment>
<evidence type="ECO:0000313" key="5">
    <source>
        <dbReference type="Proteomes" id="UP001317259"/>
    </source>
</evidence>
<dbReference type="NCBIfam" id="TIGR01214">
    <property type="entry name" value="rmlD"/>
    <property type="match status" value="1"/>
</dbReference>
<evidence type="ECO:0000256" key="2">
    <source>
        <dbReference type="RuleBase" id="RU364082"/>
    </source>
</evidence>
<dbReference type="RefSeq" id="WP_242376876.1">
    <property type="nucleotide sequence ID" value="NZ_JAKRKC020000003.1"/>
</dbReference>
<comment type="pathway">
    <text evidence="2">Carbohydrate biosynthesis; dTDP-L-rhamnose biosynthesis.</text>
</comment>
<sequence>MTRWLVTGAGGMLGREMAAALSARAATALGHDELDITDADVAERAVRGHDVVVNCAAWTDVDGAERDERGAFAVNALGPLRLAEACGARGAALVHVSTDYVFAGTARVPYGTADRMAPLSAYGRTKAAGEWAVRSAAPQRSWIVRTAWLYGARTTGFVPTMLGRARDGRPSDVVADVRGQPTWARHVAARIVELIDRSAPPGVYHAVSSGEATWYEFARAIYEESGADPALVRPVSAAAVPRPAPRPAYSVLHDHGERLGLTPLPHWRAALAAAHPELATGTAVPDLR</sequence>
<dbReference type="Proteomes" id="UP001317259">
    <property type="component" value="Unassembled WGS sequence"/>
</dbReference>
<comment type="caution">
    <text evidence="4">The sequence shown here is derived from an EMBL/GenBank/DDBJ whole genome shotgun (WGS) entry which is preliminary data.</text>
</comment>
<dbReference type="PANTHER" id="PTHR10491">
    <property type="entry name" value="DTDP-4-DEHYDRORHAMNOSE REDUCTASE"/>
    <property type="match status" value="1"/>
</dbReference>
<keyword evidence="2" id="KW-0521">NADP</keyword>
<reference evidence="4 5" key="1">
    <citation type="submission" date="2022-04" db="EMBL/GenBank/DDBJ databases">
        <title>Genome draft of Actinomadura sp. ATCC 31491.</title>
        <authorList>
            <person name="Shi X."/>
            <person name="Du Y."/>
        </authorList>
    </citation>
    <scope>NUCLEOTIDE SEQUENCE [LARGE SCALE GENOMIC DNA]</scope>
    <source>
        <strain evidence="4 5">ATCC 31491</strain>
    </source>
</reference>
<proteinExistence type="inferred from homology"/>
<dbReference type="EMBL" id="JAKRKC020000003">
    <property type="protein sequence ID" value="MCK2221109.1"/>
    <property type="molecule type" value="Genomic_DNA"/>
</dbReference>
<keyword evidence="5" id="KW-1185">Reference proteome</keyword>
<feature type="domain" description="RmlD-like substrate binding" evidence="3">
    <location>
        <begin position="4"/>
        <end position="275"/>
    </location>
</feature>
<dbReference type="CDD" id="cd05254">
    <property type="entry name" value="dTDP_HR_like_SDR_e"/>
    <property type="match status" value="1"/>
</dbReference>
<evidence type="ECO:0000256" key="1">
    <source>
        <dbReference type="ARBA" id="ARBA00010944"/>
    </source>
</evidence>
<accession>A0ABT0G932</accession>
<comment type="similarity">
    <text evidence="1 2">Belongs to the dTDP-4-dehydrorhamnose reductase family.</text>
</comment>
<protein>
    <recommendedName>
        <fullName evidence="2">dTDP-4-dehydrorhamnose reductase</fullName>
        <ecNumber evidence="2">1.1.1.133</ecNumber>
    </recommendedName>
</protein>
<name>A0ABT0G932_9ACTN</name>
<dbReference type="GO" id="GO:0008831">
    <property type="term" value="F:dTDP-4-dehydrorhamnose reductase activity"/>
    <property type="evidence" value="ECO:0007669"/>
    <property type="project" value="UniProtKB-EC"/>
</dbReference>
<gene>
    <name evidence="4" type="primary">rfbD</name>
    <name evidence="4" type="ORF">MF672_046005</name>
</gene>
<dbReference type="InterPro" id="IPR029903">
    <property type="entry name" value="RmlD-like-bd"/>
</dbReference>
<organism evidence="4 5">
    <name type="scientific">Actinomadura luzonensis</name>
    <dbReference type="NCBI Taxonomy" id="2805427"/>
    <lineage>
        <taxon>Bacteria</taxon>
        <taxon>Bacillati</taxon>
        <taxon>Actinomycetota</taxon>
        <taxon>Actinomycetes</taxon>
        <taxon>Streptosporangiales</taxon>
        <taxon>Thermomonosporaceae</taxon>
        <taxon>Actinomadura</taxon>
    </lineage>
</organism>
<evidence type="ECO:0000259" key="3">
    <source>
        <dbReference type="Pfam" id="PF04321"/>
    </source>
</evidence>
<dbReference type="InterPro" id="IPR005913">
    <property type="entry name" value="dTDP_dehydrorham_reduct"/>
</dbReference>
<evidence type="ECO:0000313" key="4">
    <source>
        <dbReference type="EMBL" id="MCK2221109.1"/>
    </source>
</evidence>
<keyword evidence="2 4" id="KW-0560">Oxidoreductase</keyword>